<accession>A0A1E4TY00</accession>
<gene>
    <name evidence="5" type="ORF">PACTADRAFT_32140</name>
</gene>
<dbReference type="InterPro" id="IPR009771">
    <property type="entry name" value="RIC1_C"/>
</dbReference>
<dbReference type="GO" id="GO:0042147">
    <property type="term" value="P:retrograde transport, endosome to Golgi"/>
    <property type="evidence" value="ECO:0007669"/>
    <property type="project" value="TreeGrafter"/>
</dbReference>
<feature type="domain" description="RIC1 C-terminal alpha solenoid region" evidence="4">
    <location>
        <begin position="1021"/>
        <end position="1201"/>
    </location>
</feature>
<evidence type="ECO:0000313" key="6">
    <source>
        <dbReference type="Proteomes" id="UP000094236"/>
    </source>
</evidence>
<evidence type="ECO:0000256" key="3">
    <source>
        <dbReference type="SAM" id="MobiDB-lite"/>
    </source>
</evidence>
<evidence type="ECO:0000256" key="1">
    <source>
        <dbReference type="ARBA" id="ARBA00004370"/>
    </source>
</evidence>
<feature type="compositionally biased region" description="Polar residues" evidence="3">
    <location>
        <begin position="906"/>
        <end position="923"/>
    </location>
</feature>
<dbReference type="STRING" id="669874.A0A1E4TY00"/>
<feature type="compositionally biased region" description="Polar residues" evidence="3">
    <location>
        <begin position="785"/>
        <end position="794"/>
    </location>
</feature>
<evidence type="ECO:0000313" key="5">
    <source>
        <dbReference type="EMBL" id="ODV96640.1"/>
    </source>
</evidence>
<protein>
    <recommendedName>
        <fullName evidence="4">RIC1 C-terminal alpha solenoid region domain-containing protein</fullName>
    </recommendedName>
</protein>
<organism evidence="5 6">
    <name type="scientific">Pachysolen tannophilus NRRL Y-2460</name>
    <dbReference type="NCBI Taxonomy" id="669874"/>
    <lineage>
        <taxon>Eukaryota</taxon>
        <taxon>Fungi</taxon>
        <taxon>Dikarya</taxon>
        <taxon>Ascomycota</taxon>
        <taxon>Saccharomycotina</taxon>
        <taxon>Pichiomycetes</taxon>
        <taxon>Pachysolenaceae</taxon>
        <taxon>Pachysolen</taxon>
    </lineage>
</organism>
<evidence type="ECO:0000259" key="4">
    <source>
        <dbReference type="Pfam" id="PF07064"/>
    </source>
</evidence>
<dbReference type="EMBL" id="KV454012">
    <property type="protein sequence ID" value="ODV96640.1"/>
    <property type="molecule type" value="Genomic_DNA"/>
</dbReference>
<feature type="region of interest" description="Disordered" evidence="3">
    <location>
        <begin position="906"/>
        <end position="928"/>
    </location>
</feature>
<proteinExistence type="predicted"/>
<dbReference type="GO" id="GO:0006886">
    <property type="term" value="P:intracellular protein transport"/>
    <property type="evidence" value="ECO:0007669"/>
    <property type="project" value="InterPro"/>
</dbReference>
<dbReference type="AlphaFoldDB" id="A0A1E4TY00"/>
<evidence type="ECO:0000256" key="2">
    <source>
        <dbReference type="ARBA" id="ARBA00023136"/>
    </source>
</evidence>
<dbReference type="GO" id="GO:0034066">
    <property type="term" value="C:Ric1-Rgp1 guanyl-nucleotide exchange factor complex"/>
    <property type="evidence" value="ECO:0007669"/>
    <property type="project" value="InterPro"/>
</dbReference>
<dbReference type="PANTHER" id="PTHR22746">
    <property type="entry name" value="RAB6A-GEF COMPLEX PARTNER PROTEIN 1"/>
    <property type="match status" value="1"/>
</dbReference>
<name>A0A1E4TY00_PACTA</name>
<feature type="region of interest" description="Disordered" evidence="3">
    <location>
        <begin position="769"/>
        <end position="813"/>
    </location>
</feature>
<reference evidence="6" key="1">
    <citation type="submission" date="2016-05" db="EMBL/GenBank/DDBJ databases">
        <title>Comparative genomics of biotechnologically important yeasts.</title>
        <authorList>
            <consortium name="DOE Joint Genome Institute"/>
            <person name="Riley R."/>
            <person name="Haridas S."/>
            <person name="Wolfe K.H."/>
            <person name="Lopes M.R."/>
            <person name="Hittinger C.T."/>
            <person name="Goker M."/>
            <person name="Salamov A."/>
            <person name="Wisecaver J."/>
            <person name="Long T.M."/>
            <person name="Aerts A.L."/>
            <person name="Barry K."/>
            <person name="Choi C."/>
            <person name="Clum A."/>
            <person name="Coughlan A.Y."/>
            <person name="Deshpande S."/>
            <person name="Douglass A.P."/>
            <person name="Hanson S.J."/>
            <person name="Klenk H.-P."/>
            <person name="Labutti K."/>
            <person name="Lapidus A."/>
            <person name="Lindquist E."/>
            <person name="Lipzen A."/>
            <person name="Meier-Kolthoff J.P."/>
            <person name="Ohm R.A."/>
            <person name="Otillar R.P."/>
            <person name="Pangilinan J."/>
            <person name="Peng Y."/>
            <person name="Rokas A."/>
            <person name="Rosa C.A."/>
            <person name="Scheuner C."/>
            <person name="Sibirny A.A."/>
            <person name="Slot J.C."/>
            <person name="Stielow J.B."/>
            <person name="Sun H."/>
            <person name="Kurtzman C.P."/>
            <person name="Blackwell M."/>
            <person name="Grigoriev I.V."/>
            <person name="Jeffries T.W."/>
        </authorList>
    </citation>
    <scope>NUCLEOTIDE SEQUENCE [LARGE SCALE GENOMIC DNA]</scope>
    <source>
        <strain evidence="6">NRRL Y-2460</strain>
    </source>
</reference>
<keyword evidence="6" id="KW-1185">Reference proteome</keyword>
<dbReference type="Proteomes" id="UP000094236">
    <property type="component" value="Unassembled WGS sequence"/>
</dbReference>
<dbReference type="GO" id="GO:0000139">
    <property type="term" value="C:Golgi membrane"/>
    <property type="evidence" value="ECO:0007669"/>
    <property type="project" value="TreeGrafter"/>
</dbReference>
<keyword evidence="2" id="KW-0472">Membrane</keyword>
<comment type="subcellular location">
    <subcellularLocation>
        <location evidence="1">Membrane</location>
    </subcellularLocation>
</comment>
<dbReference type="Pfam" id="PF07064">
    <property type="entry name" value="RIC1"/>
    <property type="match status" value="1"/>
</dbReference>
<dbReference type="GO" id="GO:0005829">
    <property type="term" value="C:cytosol"/>
    <property type="evidence" value="ECO:0007669"/>
    <property type="project" value="TreeGrafter"/>
</dbReference>
<sequence length="1208" mass="140237">MIWPSSSPHIFGLPKNLPPATDSERKEDQYDDNDYEVLDLILNIKNLPYAVITKKGIYLINAKTNSVIGVHLRSDESLASYGENIKIKRSTSGFNFIVQTSKNFLMIYTIFDLNENSNTNSLEEVLTIYSKDQNSSKILQNGFPLQNSNEQNFKSFLTNLFAKNELEFPNYDFGLRYKIVLKIQSDLLDFIPLQRKQLLLITKEPNALQLIHIGDKHNGSNIEVTLIDELDWYKKDRSQVKYIEYNTESENLYWVNEKGNVWCVKVLPQNNNAITKFSGNCIYESNDEDSPKINKFAINNNFNLITLVTDTCDLLVNKFKDTSRTSIHLIKIIKKLINIRSNHILTIKVSPCGTSTILLFDNGWNIYSCFGNLNFSTYDYLEEDHSKLIFKDKNWFNSLINCNFSNNNELIFINHKKIFLFNLVKLNSILHQNSLTLKRPILYNNDNISVFRGYEKPLIDYNSSSEVVNNKENELWYHISLPTTFKLKNNRIVSLTASADGNYLCCIGNKDLIIYNSFSKNWKFLINDYYTTNPIVGEFQEISSNNIIDSLWYQNHLILAIKADENSTFGDINQDDNDNLEEENLKPTTELLLFSNLIWNEDTEFNTDLVIWSFGFNNQEFINKKTNEPRPRSKPKEDFLYFNIDNDELVVLTTELNCYLFKISKQTDKKHGQGLSHTTRSEKAKLALKCERVLSLKKIFNPISKKQQPKFDPKSIKSINKINENDLLILVNGDVIYLRESIEEEEDLASSVSTSTVDLVHNINNRSSTSLSSLNSGAKSPRLIRSNSKQSLASPSMKDFLEVKSPKPPKRANTRPSIKFERILLLQGIEYLHKINSTSISAFNGINMIFYDLNILLRRSATGFNLFKVKPLIVNINDDNTFGMFTDEEYKREEVIMSEALSKLSVSDSTNGSTNSVDNNSNHESNKNDKKNFYKEHLSISTVIQHNHSNFYPLLTILEKNLIIGLEIDLKVLNCGKNNSDENLKKENWFNFKNLAVKKNFLNNLIDYYLKIGSQAAFKSFKEEEIFEKFHRFKNYQFSLELLMLNYLKNEQDDDHDLNYFNKLINLIRISCNNTTNGEYILFLSFLKKIEVKYWFKFFKNLQEAPRNILMNKILPSNDYKLSSHYLILAMNYEKEEENHSKNNQNKNNNNAGKIISKKDEDLIFKILKSLFEKNDYPSCFELIRFIKLVDDKNNITDKFINDISLKE</sequence>
<dbReference type="InterPro" id="IPR040096">
    <property type="entry name" value="Ric1"/>
</dbReference>
<dbReference type="PANTHER" id="PTHR22746:SF10">
    <property type="entry name" value="GUANINE NUCLEOTIDE EXCHANGE FACTOR SUBUNIT RIC1"/>
    <property type="match status" value="1"/>
</dbReference>
<dbReference type="OrthoDB" id="67540at2759"/>